<dbReference type="Proteomes" id="UP000064967">
    <property type="component" value="Chromosome"/>
</dbReference>
<gene>
    <name evidence="2" type="ORF">AKJ09_02266</name>
</gene>
<dbReference type="InterPro" id="IPR036928">
    <property type="entry name" value="AS_sf"/>
</dbReference>
<dbReference type="Gene3D" id="3.90.1300.10">
    <property type="entry name" value="Amidase signature (AS) domain"/>
    <property type="match status" value="1"/>
</dbReference>
<dbReference type="PANTHER" id="PTHR11895:SF176">
    <property type="entry name" value="AMIDASE AMID-RELATED"/>
    <property type="match status" value="1"/>
</dbReference>
<dbReference type="NCBIfam" id="NF005460">
    <property type="entry name" value="PRK07056.1"/>
    <property type="match status" value="1"/>
</dbReference>
<dbReference type="PATRIC" id="fig|1391654.3.peg.2287"/>
<evidence type="ECO:0000259" key="1">
    <source>
        <dbReference type="Pfam" id="PF01425"/>
    </source>
</evidence>
<dbReference type="RefSeq" id="WP_146647023.1">
    <property type="nucleotide sequence ID" value="NZ_CP012333.1"/>
</dbReference>
<dbReference type="GO" id="GO:0016740">
    <property type="term" value="F:transferase activity"/>
    <property type="evidence" value="ECO:0007669"/>
    <property type="project" value="UniProtKB-KW"/>
</dbReference>
<organism evidence="2 3">
    <name type="scientific">Labilithrix luteola</name>
    <dbReference type="NCBI Taxonomy" id="1391654"/>
    <lineage>
        <taxon>Bacteria</taxon>
        <taxon>Pseudomonadati</taxon>
        <taxon>Myxococcota</taxon>
        <taxon>Polyangia</taxon>
        <taxon>Polyangiales</taxon>
        <taxon>Labilitrichaceae</taxon>
        <taxon>Labilithrix</taxon>
    </lineage>
</organism>
<dbReference type="InterPro" id="IPR000120">
    <property type="entry name" value="Amidase"/>
</dbReference>
<dbReference type="SUPFAM" id="SSF75304">
    <property type="entry name" value="Amidase signature (AS) enzymes"/>
    <property type="match status" value="1"/>
</dbReference>
<dbReference type="PANTHER" id="PTHR11895">
    <property type="entry name" value="TRANSAMIDASE"/>
    <property type="match status" value="1"/>
</dbReference>
<name>A0A0K1PQ04_9BACT</name>
<sequence>MGTPSIPPDSSLPLIESLARTESALRPASRDLVEHCLVRISDPNGEGARTFLSVWEDAARTAADAVDAFSRVGYSASAIAGVPISIKDLLDVKGEVTRAAARPLDDAPPAPQDAPVVRRLRAAGAVLLGRTNMTPFAYSVVGLNGHFGTPANPADPARTPGGSSSGAAVSVATGMAMAAIGSDTVGSIRVPAALCGVVGMKPTQRRVPLAGAVPLSASLDSIGPLARSVEDCARVLAVLAEEALPPWRRTRTEGLRLALPNRPLLDGLDATVARAFGRACHRLSEAGAHLRERHFCELDELADGQLMRTIQSVEAYTWHEPLLARRGGDYEPRIRTRIERGRDIRSADYARALQRRAALIASFAGEMSEVDALILPTVPVVAPTFAECEADEDSVRTRLLRNTASFNVLDACAVTLPIHEPGNLPVGLMLVAQSGRDWDLLDIAHAVEDALRT</sequence>
<protein>
    <submittedName>
        <fullName evidence="2">Asp-tRNAAsn/Glu-tRNAGln amidotransferase A subunit</fullName>
    </submittedName>
</protein>
<proteinExistence type="predicted"/>
<accession>A0A0K1PQ04</accession>
<dbReference type="AlphaFoldDB" id="A0A0K1PQ04"/>
<evidence type="ECO:0000313" key="2">
    <source>
        <dbReference type="EMBL" id="AKU95602.1"/>
    </source>
</evidence>
<feature type="domain" description="Amidase" evidence="1">
    <location>
        <begin position="32"/>
        <end position="441"/>
    </location>
</feature>
<dbReference type="EMBL" id="CP012333">
    <property type="protein sequence ID" value="AKU95602.1"/>
    <property type="molecule type" value="Genomic_DNA"/>
</dbReference>
<keyword evidence="3" id="KW-1185">Reference proteome</keyword>
<dbReference type="OrthoDB" id="9811471at2"/>
<dbReference type="InterPro" id="IPR023631">
    <property type="entry name" value="Amidase_dom"/>
</dbReference>
<evidence type="ECO:0000313" key="3">
    <source>
        <dbReference type="Proteomes" id="UP000064967"/>
    </source>
</evidence>
<dbReference type="Pfam" id="PF01425">
    <property type="entry name" value="Amidase"/>
    <property type="match status" value="1"/>
</dbReference>
<keyword evidence="2" id="KW-0808">Transferase</keyword>
<dbReference type="STRING" id="1391654.AKJ09_02266"/>
<dbReference type="KEGG" id="llu:AKJ09_02266"/>
<reference evidence="2 3" key="1">
    <citation type="submission" date="2015-08" db="EMBL/GenBank/DDBJ databases">
        <authorList>
            <person name="Babu N.S."/>
            <person name="Beckwith C.J."/>
            <person name="Beseler K.G."/>
            <person name="Brison A."/>
            <person name="Carone J.V."/>
            <person name="Caskin T.P."/>
            <person name="Diamond M."/>
            <person name="Durham M.E."/>
            <person name="Foxe J.M."/>
            <person name="Go M."/>
            <person name="Henderson B.A."/>
            <person name="Jones I.B."/>
            <person name="McGettigan J.A."/>
            <person name="Micheletti S.J."/>
            <person name="Nasrallah M.E."/>
            <person name="Ortiz D."/>
            <person name="Piller C.R."/>
            <person name="Privatt S.R."/>
            <person name="Schneider S.L."/>
            <person name="Sharp S."/>
            <person name="Smith T.C."/>
            <person name="Stanton J.D."/>
            <person name="Ullery H.E."/>
            <person name="Wilson R.J."/>
            <person name="Serrano M.G."/>
            <person name="Buck G."/>
            <person name="Lee V."/>
            <person name="Wang Y."/>
            <person name="Carvalho R."/>
            <person name="Voegtly L."/>
            <person name="Shi R."/>
            <person name="Duckworth R."/>
            <person name="Johnson A."/>
            <person name="Loviza R."/>
            <person name="Walstead R."/>
            <person name="Shah Z."/>
            <person name="Kiflezghi M."/>
            <person name="Wade K."/>
            <person name="Ball S.L."/>
            <person name="Bradley K.W."/>
            <person name="Asai D.J."/>
            <person name="Bowman C.A."/>
            <person name="Russell D.A."/>
            <person name="Pope W.H."/>
            <person name="Jacobs-Sera D."/>
            <person name="Hendrix R.W."/>
            <person name="Hatfull G.F."/>
        </authorList>
    </citation>
    <scope>NUCLEOTIDE SEQUENCE [LARGE SCALE GENOMIC DNA]</scope>
    <source>
        <strain evidence="2 3">DSM 27648</strain>
    </source>
</reference>